<dbReference type="InterPro" id="IPR001128">
    <property type="entry name" value="Cyt_P450"/>
</dbReference>
<dbReference type="RefSeq" id="XP_022515766.1">
    <property type="nucleotide sequence ID" value="XM_022652022.1"/>
</dbReference>
<dbReference type="GO" id="GO:0004497">
    <property type="term" value="F:monooxygenase activity"/>
    <property type="evidence" value="ECO:0007669"/>
    <property type="project" value="UniProtKB-KW"/>
</dbReference>
<feature type="binding site" description="axial binding residue" evidence="8">
    <location>
        <position position="448"/>
    </location>
    <ligand>
        <name>heme</name>
        <dbReference type="ChEBI" id="CHEBI:30413"/>
    </ligand>
    <ligandPart>
        <name>Fe</name>
        <dbReference type="ChEBI" id="CHEBI:18248"/>
    </ligandPart>
</feature>
<dbReference type="GeneID" id="34597218"/>
<dbReference type="SUPFAM" id="SSF48264">
    <property type="entry name" value="Cytochrome P450"/>
    <property type="match status" value="1"/>
</dbReference>
<gene>
    <name evidence="11" type="ORF">AYO21_02041</name>
</gene>
<name>A0A177FHN3_9EURO</name>
<dbReference type="GO" id="GO:0016705">
    <property type="term" value="F:oxidoreductase activity, acting on paired donors, with incorporation or reduction of molecular oxygen"/>
    <property type="evidence" value="ECO:0007669"/>
    <property type="project" value="InterPro"/>
</dbReference>
<evidence type="ECO:0000256" key="5">
    <source>
        <dbReference type="ARBA" id="ARBA00023002"/>
    </source>
</evidence>
<reference evidence="11 12" key="1">
    <citation type="submission" date="2016-03" db="EMBL/GenBank/DDBJ databases">
        <title>Draft genome sequence of the Fonsecaea monophora CBS 269.37.</title>
        <authorList>
            <person name="Bombassaro A."/>
            <person name="Vinicius W.A."/>
            <person name="De Hoog S."/>
            <person name="Sun J."/>
            <person name="Souza E.M."/>
            <person name="Raittz R.T."/>
            <person name="Costa F."/>
            <person name="Leao A.C."/>
            <person name="Tadra-Sfeir M.Z."/>
            <person name="Baura V."/>
            <person name="Balsanelli E."/>
            <person name="Pedrosa F.O."/>
            <person name="Moreno L.F."/>
            <person name="Steffens M.B."/>
            <person name="Xi L."/>
            <person name="Bocca A.L."/>
            <person name="Felipe M.S."/>
            <person name="Teixeira M."/>
            <person name="Telles Filho F.Q."/>
            <person name="Azevedo C.M."/>
            <person name="Gomes R."/>
            <person name="Vicente V.A."/>
        </authorList>
    </citation>
    <scope>NUCLEOTIDE SEQUENCE [LARGE SCALE GENOMIC DNA]</scope>
    <source>
        <strain evidence="11 12">CBS 269.37</strain>
    </source>
</reference>
<dbReference type="InterPro" id="IPR036396">
    <property type="entry name" value="Cyt_P450_sf"/>
</dbReference>
<evidence type="ECO:0000256" key="6">
    <source>
        <dbReference type="ARBA" id="ARBA00023004"/>
    </source>
</evidence>
<evidence type="ECO:0000313" key="12">
    <source>
        <dbReference type="Proteomes" id="UP000077002"/>
    </source>
</evidence>
<sequence>MAQLALVVKFAGYTVFSSLLLATIVWVAVAIYRLTFHPLAKFPGPKLNAISSIPGIISLLRGRLPLDNKVLHDKYGPVVRVSPNELAFNSAQAWDDIYGHRQGHINMHKSPVHVGSVDNLPGVTTLTMADDENHSRQRRALAHAFSLKALTEQQDIIQHFVTKLVDNVRRMARDGQEFNLVDWLNFTTFDIIGDLAFGEPFGCLDNGKFHFLVQAIFENIKAGAVEHATRRFATPGSPLQLYLMSLLPARLKQFRRSHLEFSREKALKRLENTNLEHRDFIWYILKQRDKFDLKLDEIIVNSGLFIVAGSETTANLLSGLFARLFWNPDKYQILRDEIRGAFKSEDEIVYENLVNLPYLNAVIEEALRVHPPVPTGLLRTVPRGGDTIDGYWVPEGTHVAVGGWAASHNPLNFKDPDLFIPERWLDNPEYATDNKRGMAPFSLGPRGCIGKHLSYLEMRVILGRLLWNFDILSIDGAAMWDPSGEMHRMRAYMTWQKPELRCKAVEVGRAEPNEKVQAVEEA</sequence>
<comment type="cofactor">
    <cofactor evidence="1 8">
        <name>heme</name>
        <dbReference type="ChEBI" id="CHEBI:30413"/>
    </cofactor>
</comment>
<keyword evidence="10" id="KW-0812">Transmembrane</keyword>
<keyword evidence="3 8" id="KW-0349">Heme</keyword>
<dbReference type="Proteomes" id="UP000077002">
    <property type="component" value="Unassembled WGS sequence"/>
</dbReference>
<feature type="transmembrane region" description="Helical" evidence="10">
    <location>
        <begin position="12"/>
        <end position="32"/>
    </location>
</feature>
<evidence type="ECO:0000256" key="3">
    <source>
        <dbReference type="ARBA" id="ARBA00022617"/>
    </source>
</evidence>
<comment type="similarity">
    <text evidence="2 9">Belongs to the cytochrome P450 family.</text>
</comment>
<evidence type="ECO:0000256" key="4">
    <source>
        <dbReference type="ARBA" id="ARBA00022723"/>
    </source>
</evidence>
<keyword evidence="10" id="KW-1133">Transmembrane helix</keyword>
<dbReference type="GO" id="GO:0020037">
    <property type="term" value="F:heme binding"/>
    <property type="evidence" value="ECO:0007669"/>
    <property type="project" value="InterPro"/>
</dbReference>
<evidence type="ECO:0000256" key="8">
    <source>
        <dbReference type="PIRSR" id="PIRSR602401-1"/>
    </source>
</evidence>
<dbReference type="PRINTS" id="PR00385">
    <property type="entry name" value="P450"/>
</dbReference>
<evidence type="ECO:0000256" key="9">
    <source>
        <dbReference type="RuleBase" id="RU000461"/>
    </source>
</evidence>
<protein>
    <submittedName>
        <fullName evidence="11">Uncharacterized protein</fullName>
    </submittedName>
</protein>
<dbReference type="PROSITE" id="PS00086">
    <property type="entry name" value="CYTOCHROME_P450"/>
    <property type="match status" value="1"/>
</dbReference>
<keyword evidence="7 9" id="KW-0503">Monooxygenase</keyword>
<keyword evidence="5 9" id="KW-0560">Oxidoreductase</keyword>
<dbReference type="InterPro" id="IPR002401">
    <property type="entry name" value="Cyt_P450_E_grp-I"/>
</dbReference>
<dbReference type="InterPro" id="IPR050121">
    <property type="entry name" value="Cytochrome_P450_monoxygenase"/>
</dbReference>
<dbReference type="PANTHER" id="PTHR24305">
    <property type="entry name" value="CYTOCHROME P450"/>
    <property type="match status" value="1"/>
</dbReference>
<keyword evidence="12" id="KW-1185">Reference proteome</keyword>
<dbReference type="CDD" id="cd11058">
    <property type="entry name" value="CYP60B-like"/>
    <property type="match status" value="1"/>
</dbReference>
<dbReference type="Gene3D" id="1.10.630.10">
    <property type="entry name" value="Cytochrome P450"/>
    <property type="match status" value="1"/>
</dbReference>
<evidence type="ECO:0000256" key="10">
    <source>
        <dbReference type="SAM" id="Phobius"/>
    </source>
</evidence>
<evidence type="ECO:0000256" key="1">
    <source>
        <dbReference type="ARBA" id="ARBA00001971"/>
    </source>
</evidence>
<comment type="caution">
    <text evidence="11">The sequence shown here is derived from an EMBL/GenBank/DDBJ whole genome shotgun (WGS) entry which is preliminary data.</text>
</comment>
<keyword evidence="10" id="KW-0472">Membrane</keyword>
<proteinExistence type="inferred from homology"/>
<dbReference type="InterPro" id="IPR017972">
    <property type="entry name" value="Cyt_P450_CS"/>
</dbReference>
<accession>A0A177FHN3</accession>
<dbReference type="AlphaFoldDB" id="A0A177FHN3"/>
<organism evidence="11 12">
    <name type="scientific">Fonsecaea monophora</name>
    <dbReference type="NCBI Taxonomy" id="254056"/>
    <lineage>
        <taxon>Eukaryota</taxon>
        <taxon>Fungi</taxon>
        <taxon>Dikarya</taxon>
        <taxon>Ascomycota</taxon>
        <taxon>Pezizomycotina</taxon>
        <taxon>Eurotiomycetes</taxon>
        <taxon>Chaetothyriomycetidae</taxon>
        <taxon>Chaetothyriales</taxon>
        <taxon>Herpotrichiellaceae</taxon>
        <taxon>Fonsecaea</taxon>
    </lineage>
</organism>
<dbReference type="Pfam" id="PF00067">
    <property type="entry name" value="p450"/>
    <property type="match status" value="1"/>
</dbReference>
<dbReference type="PANTHER" id="PTHR24305:SF210">
    <property type="entry name" value="CYTOCHROME P450 MONOOXYGENASE ASQL-RELATED"/>
    <property type="match status" value="1"/>
</dbReference>
<evidence type="ECO:0000256" key="2">
    <source>
        <dbReference type="ARBA" id="ARBA00010617"/>
    </source>
</evidence>
<dbReference type="GO" id="GO:0005506">
    <property type="term" value="F:iron ion binding"/>
    <property type="evidence" value="ECO:0007669"/>
    <property type="project" value="InterPro"/>
</dbReference>
<keyword evidence="6 8" id="KW-0408">Iron</keyword>
<evidence type="ECO:0000256" key="7">
    <source>
        <dbReference type="ARBA" id="ARBA00023033"/>
    </source>
</evidence>
<dbReference type="OrthoDB" id="1470350at2759"/>
<evidence type="ECO:0000313" key="11">
    <source>
        <dbReference type="EMBL" id="OAG43814.1"/>
    </source>
</evidence>
<dbReference type="EMBL" id="LVKK01000008">
    <property type="protein sequence ID" value="OAG43814.1"/>
    <property type="molecule type" value="Genomic_DNA"/>
</dbReference>
<keyword evidence="4 8" id="KW-0479">Metal-binding</keyword>
<dbReference type="PRINTS" id="PR00463">
    <property type="entry name" value="EP450I"/>
</dbReference>